<proteinExistence type="inferred from homology"/>
<dbReference type="EMBL" id="JAGIOL010000001">
    <property type="protein sequence ID" value="MBP2435548.1"/>
    <property type="molecule type" value="Genomic_DNA"/>
</dbReference>
<evidence type="ECO:0000256" key="7">
    <source>
        <dbReference type="ARBA" id="ARBA00023125"/>
    </source>
</evidence>
<dbReference type="PANTHER" id="PTHR30580">
    <property type="entry name" value="PRIMOSOMAL PROTEIN N"/>
    <property type="match status" value="1"/>
</dbReference>
<gene>
    <name evidence="8" type="primary">priA</name>
    <name evidence="10" type="ORF">JOF34_000134</name>
</gene>
<keyword evidence="2 8" id="KW-0235">DNA replication</keyword>
<dbReference type="InterPro" id="IPR027417">
    <property type="entry name" value="P-loop_NTPase"/>
</dbReference>
<organism evidence="10 11">
    <name type="scientific">Microbacterium amylolyticum</name>
    <dbReference type="NCBI Taxonomy" id="936337"/>
    <lineage>
        <taxon>Bacteria</taxon>
        <taxon>Bacillati</taxon>
        <taxon>Actinomycetota</taxon>
        <taxon>Actinomycetes</taxon>
        <taxon>Micrococcales</taxon>
        <taxon>Microbacteriaceae</taxon>
        <taxon>Microbacterium</taxon>
    </lineage>
</organism>
<dbReference type="Gene3D" id="3.40.50.300">
    <property type="entry name" value="P-loop containing nucleotide triphosphate hydrolases"/>
    <property type="match status" value="1"/>
</dbReference>
<dbReference type="Gene3D" id="3.40.1440.60">
    <property type="entry name" value="PriA, 3(prime) DNA-binding domain"/>
    <property type="match status" value="1"/>
</dbReference>
<dbReference type="InterPro" id="IPR041222">
    <property type="entry name" value="PriA_3primeBD"/>
</dbReference>
<dbReference type="RefSeq" id="WP_241245029.1">
    <property type="nucleotide sequence ID" value="NZ_CP049253.1"/>
</dbReference>
<dbReference type="PANTHER" id="PTHR30580:SF0">
    <property type="entry name" value="PRIMOSOMAL PROTEIN N"/>
    <property type="match status" value="1"/>
</dbReference>
<protein>
    <recommendedName>
        <fullName evidence="8">Probable replication restart protein PriA</fullName>
    </recommendedName>
    <alternativeName>
        <fullName evidence="8">Putative ATP-dependent DNA helicase PriA</fullName>
    </alternativeName>
</protein>
<feature type="binding site" evidence="8">
    <location>
        <position position="397"/>
    </location>
    <ligand>
        <name>Zn(2+)</name>
        <dbReference type="ChEBI" id="CHEBI:29105"/>
        <label>2</label>
    </ligand>
</feature>
<evidence type="ECO:0000256" key="2">
    <source>
        <dbReference type="ARBA" id="ARBA00022705"/>
    </source>
</evidence>
<evidence type="ECO:0000256" key="1">
    <source>
        <dbReference type="ARBA" id="ARBA00022515"/>
    </source>
</evidence>
<feature type="binding site" evidence="8">
    <location>
        <position position="370"/>
    </location>
    <ligand>
        <name>Zn(2+)</name>
        <dbReference type="ChEBI" id="CHEBI:29105"/>
        <label>1</label>
    </ligand>
</feature>
<feature type="binding site" evidence="8">
    <location>
        <position position="409"/>
    </location>
    <ligand>
        <name>Zn(2+)</name>
        <dbReference type="ChEBI" id="CHEBI:29105"/>
        <label>1</label>
    </ligand>
</feature>
<evidence type="ECO:0000256" key="5">
    <source>
        <dbReference type="ARBA" id="ARBA00022833"/>
    </source>
</evidence>
<dbReference type="InterPro" id="IPR005259">
    <property type="entry name" value="PriA"/>
</dbReference>
<name>A0ABS4ZEX2_9MICO</name>
<keyword evidence="10" id="KW-0378">Hydrolase</keyword>
<keyword evidence="1 8" id="KW-0639">Primosome</keyword>
<evidence type="ECO:0000313" key="11">
    <source>
        <dbReference type="Proteomes" id="UP001519362"/>
    </source>
</evidence>
<evidence type="ECO:0000256" key="4">
    <source>
        <dbReference type="ARBA" id="ARBA00022741"/>
    </source>
</evidence>
<reference evidence="10 11" key="1">
    <citation type="submission" date="2021-03" db="EMBL/GenBank/DDBJ databases">
        <title>Sequencing the genomes of 1000 actinobacteria strains.</title>
        <authorList>
            <person name="Klenk H.-P."/>
        </authorList>
    </citation>
    <scope>NUCLEOTIDE SEQUENCE [LARGE SCALE GENOMIC DNA]</scope>
    <source>
        <strain evidence="10 11">DSM 24221</strain>
    </source>
</reference>
<dbReference type="GO" id="GO:0016787">
    <property type="term" value="F:hydrolase activity"/>
    <property type="evidence" value="ECO:0007669"/>
    <property type="project" value="UniProtKB-KW"/>
</dbReference>
<feature type="domain" description="Primosomal protein N' 3' DNA-binding" evidence="9">
    <location>
        <begin position="8"/>
        <end position="101"/>
    </location>
</feature>
<evidence type="ECO:0000256" key="8">
    <source>
        <dbReference type="HAMAP-Rule" id="MF_00983"/>
    </source>
</evidence>
<comment type="cofactor">
    <cofactor evidence="8">
        <name>Zn(2+)</name>
        <dbReference type="ChEBI" id="CHEBI:29105"/>
    </cofactor>
    <text evidence="8">Binds 2 zinc ions per subunit.</text>
</comment>
<dbReference type="InterPro" id="IPR042115">
    <property type="entry name" value="PriA_3primeBD_sf"/>
</dbReference>
<keyword evidence="5 8" id="KW-0862">Zinc</keyword>
<feature type="binding site" evidence="8">
    <location>
        <position position="367"/>
    </location>
    <ligand>
        <name>Zn(2+)</name>
        <dbReference type="ChEBI" id="CHEBI:29105"/>
        <label>1</label>
    </ligand>
</feature>
<keyword evidence="11" id="KW-1185">Reference proteome</keyword>
<dbReference type="HAMAP" id="MF_00983">
    <property type="entry name" value="PriA"/>
    <property type="match status" value="1"/>
</dbReference>
<evidence type="ECO:0000256" key="3">
    <source>
        <dbReference type="ARBA" id="ARBA00022723"/>
    </source>
</evidence>
<keyword evidence="6 8" id="KW-0067">ATP-binding</keyword>
<accession>A0ABS4ZEX2</accession>
<feature type="binding site" evidence="8">
    <location>
        <position position="394"/>
    </location>
    <ligand>
        <name>Zn(2+)</name>
        <dbReference type="ChEBI" id="CHEBI:29105"/>
        <label>2</label>
    </ligand>
</feature>
<comment type="caution">
    <text evidence="8">As this protein does not have any detectable helicase domains, it probably does not have helicase activity.</text>
</comment>
<evidence type="ECO:0000256" key="6">
    <source>
        <dbReference type="ARBA" id="ARBA00022840"/>
    </source>
</evidence>
<comment type="function">
    <text evidence="8">Initiates the restart of stalled replication forks, which reloads the replicative helicase on sites other than the origin of replication. Recognizes and binds to abandoned replication forks and remodels them to uncover a helicase loading site. Promotes assembly of the primosome at these replication forks.</text>
</comment>
<comment type="subunit">
    <text evidence="8">Component of the replication restart primosome.</text>
</comment>
<dbReference type="Proteomes" id="UP001519362">
    <property type="component" value="Unassembled WGS sequence"/>
</dbReference>
<sequence>MIVDSLLPQLDRVFDYAIAPEFVRHVQVGVRVKVPLRSAGRVLEAFVVDVAVEEDHARVLAEIEDVVSAAPVLPPRLARLARAVADRAAGSAIDVIRLAVPKRMVRAEKAWLASDASEIPVVLAEELRAAGEALDEYPGLADHLQAGERVAVCAPPGVGEGLPQWTRLVASAAAVTLAGGRSAVLAVPDHRDLEVLHARLLTLVPSSSIVRLDADQPRPERYQSYLRTLEDAPCIVIGKRSVVYAPVVDLGLLAIWDDGDASFEERHAPYVHARDAALVRQSLDGGALMFCGHTRTSDVERLVGIGFVHDVPAARRTSPKVTLGAPQDTPHTGRIPSAAFRAAREALDVGPVLVQVARPGYAPTLVCASCRSPARCTSCGGSLHAPARGATPVCAWCGRGALRWACPECESVQVRLASSGSERTADELGRAFPGVRIIIADGTHPVHEVDDVPALVVATRGAEPLARAGYRMVLLLDGDRMLQAPDLRIGESCLRWWSNAAALAAEGAAVHLVGVTGPVARALATWTQPAYARSEIAERAPLRMPPAARVARIDGDTDLVDAALARLRADVDGLADDAVLGPVPQTDISGRKRARALIRFDYGRGPAVAASLRASVVEASITSRARTRVKEKTSGRSRPQANTLAVRFDIIDPEL</sequence>
<evidence type="ECO:0000259" key="9">
    <source>
        <dbReference type="Pfam" id="PF17764"/>
    </source>
</evidence>
<feature type="binding site" evidence="8">
    <location>
        <position position="376"/>
    </location>
    <ligand>
        <name>Zn(2+)</name>
        <dbReference type="ChEBI" id="CHEBI:29105"/>
        <label>2</label>
    </ligand>
</feature>
<feature type="binding site" evidence="8">
    <location>
        <position position="379"/>
    </location>
    <ligand>
        <name>Zn(2+)</name>
        <dbReference type="ChEBI" id="CHEBI:29105"/>
        <label>2</label>
    </ligand>
</feature>
<evidence type="ECO:0000313" key="10">
    <source>
        <dbReference type="EMBL" id="MBP2435548.1"/>
    </source>
</evidence>
<comment type="caution">
    <text evidence="10">The sequence shown here is derived from an EMBL/GenBank/DDBJ whole genome shotgun (WGS) entry which is preliminary data.</text>
</comment>
<keyword evidence="4 8" id="KW-0547">Nucleotide-binding</keyword>
<dbReference type="Pfam" id="PF17764">
    <property type="entry name" value="PriA_3primeBD"/>
    <property type="match status" value="1"/>
</dbReference>
<comment type="similarity">
    <text evidence="8">Belongs to the helicase family. PriA subfamily.</text>
</comment>
<feature type="binding site" evidence="8">
    <location>
        <position position="406"/>
    </location>
    <ligand>
        <name>Zn(2+)</name>
        <dbReference type="ChEBI" id="CHEBI:29105"/>
        <label>1</label>
    </ligand>
</feature>
<keyword evidence="3 8" id="KW-0479">Metal-binding</keyword>
<keyword evidence="7 8" id="KW-0238">DNA-binding</keyword>